<dbReference type="EMBL" id="CP107567">
    <property type="protein sequence ID" value="UYQ66802.1"/>
    <property type="molecule type" value="Genomic_DNA"/>
</dbReference>
<organism evidence="2 3">
    <name type="scientific">Streptomyces peucetius</name>
    <dbReference type="NCBI Taxonomy" id="1950"/>
    <lineage>
        <taxon>Bacteria</taxon>
        <taxon>Bacillati</taxon>
        <taxon>Actinomycetota</taxon>
        <taxon>Actinomycetes</taxon>
        <taxon>Kitasatosporales</taxon>
        <taxon>Streptomycetaceae</taxon>
        <taxon>Streptomyces</taxon>
    </lineage>
</organism>
<evidence type="ECO:0000313" key="2">
    <source>
        <dbReference type="EMBL" id="UYQ66802.1"/>
    </source>
</evidence>
<feature type="region of interest" description="Disordered" evidence="1">
    <location>
        <begin position="1"/>
        <end position="36"/>
    </location>
</feature>
<name>A0ABY6ILL0_STRPE</name>
<proteinExistence type="predicted"/>
<evidence type="ECO:0000313" key="3">
    <source>
        <dbReference type="Proteomes" id="UP001163878"/>
    </source>
</evidence>
<accession>A0ABY6ILL0</accession>
<sequence>MRPRPAWSSSRSPARDRYRPRRPAPGPQTGPAEHPDYPRILAAFDHATGPLRAKDVGEALGHELLPRNAEGARAKLERLVELGILTEADTGNFARKP</sequence>
<gene>
    <name evidence="2" type="ORF">OGH68_00635</name>
</gene>
<protein>
    <submittedName>
        <fullName evidence="2">Uncharacterized protein</fullName>
    </submittedName>
</protein>
<feature type="compositionally biased region" description="Low complexity" evidence="1">
    <location>
        <begin position="1"/>
        <end position="12"/>
    </location>
</feature>
<keyword evidence="3" id="KW-1185">Reference proteome</keyword>
<dbReference type="RefSeq" id="WP_264250451.1">
    <property type="nucleotide sequence ID" value="NZ_CP107567.1"/>
</dbReference>
<dbReference type="Proteomes" id="UP001163878">
    <property type="component" value="Chromosome"/>
</dbReference>
<reference evidence="2" key="1">
    <citation type="submission" date="2022-10" db="EMBL/GenBank/DDBJ databases">
        <title>Cytochrome P450 Catalyzes Benzene Ring Formation in the Biosynthesis of Trialkyl-Substituted Aromatic Polyketides.</title>
        <authorList>
            <person name="Zhao E."/>
            <person name="Ge H."/>
        </authorList>
    </citation>
    <scope>NUCLEOTIDE SEQUENCE</scope>
    <source>
        <strain evidence="2">NA0869</strain>
    </source>
</reference>
<evidence type="ECO:0000256" key="1">
    <source>
        <dbReference type="SAM" id="MobiDB-lite"/>
    </source>
</evidence>